<reference evidence="1 2" key="1">
    <citation type="journal article" date="2006" name="Genome Res.">
        <title>Skewed genomic variability in strains of the toxigenic bacterial pathogen, Clostridium perfringens.</title>
        <authorList>
            <person name="Myers G.S."/>
            <person name="Rasko D.A."/>
            <person name="Cheung J.K."/>
            <person name="Ravel J."/>
            <person name="Seshadri R."/>
            <person name="Deboy R.T."/>
            <person name="Ren Q."/>
            <person name="Varga J."/>
            <person name="Awad M.M."/>
            <person name="Brinkac L.M."/>
            <person name="Daugherty S.C."/>
            <person name="Haft D.H."/>
            <person name="Dodson R.J."/>
            <person name="Madupu R."/>
            <person name="Nelson W.C."/>
            <person name="Rosovitz M.J."/>
            <person name="Sullivan S.A."/>
            <person name="Khouri H."/>
            <person name="Dimitrov G.I."/>
            <person name="Watkins K.L."/>
            <person name="Mulligan S."/>
            <person name="Benton J."/>
            <person name="Radune D."/>
            <person name="Fisher D.J."/>
            <person name="Atkins H.S."/>
            <person name="Hiscox T."/>
            <person name="Jost B.H."/>
            <person name="Billington S.J."/>
            <person name="Songer J.G."/>
            <person name="McClane B.A."/>
            <person name="Titball R.W."/>
            <person name="Rood J.I."/>
            <person name="Melville S.B."/>
            <person name="Paulsen I.T."/>
        </authorList>
    </citation>
    <scope>NUCLEOTIDE SEQUENCE [LARGE SCALE GENOMIC DNA]</scope>
    <source>
        <strain evidence="2">ATCC 13124 / DSM 756 / JCM 1290 / NCIMB 6125 / NCTC 8237 / S 107 / Type A</strain>
    </source>
</reference>
<accession>A0A0H2YTT5</accession>
<organism evidence="1 2">
    <name type="scientific">Clostridium perfringens (strain ATCC 13124 / DSM 756 / JCM 1290 / NCIMB 6125 / NCTC 8237 / Type A)</name>
    <dbReference type="NCBI Taxonomy" id="195103"/>
    <lineage>
        <taxon>Bacteria</taxon>
        <taxon>Bacillati</taxon>
        <taxon>Bacillota</taxon>
        <taxon>Clostridia</taxon>
        <taxon>Eubacteriales</taxon>
        <taxon>Clostridiaceae</taxon>
        <taxon>Clostridium</taxon>
    </lineage>
</organism>
<sequence>MKYIILTGILALIWMFYMALFTAAAKEDRYFEEEFAKSIKEEGNDNLE</sequence>
<evidence type="ECO:0000313" key="1">
    <source>
        <dbReference type="EMBL" id="ABG84180.1"/>
    </source>
</evidence>
<protein>
    <submittedName>
        <fullName evidence="1">Uncharacterized protein</fullName>
    </submittedName>
</protein>
<dbReference type="HOGENOM" id="CLU_3151334_0_0_9"/>
<dbReference type="PaxDb" id="195103-CPF_0271"/>
<dbReference type="RefSeq" id="WP_003453473.1">
    <property type="nucleotide sequence ID" value="NC_008261.1"/>
</dbReference>
<evidence type="ECO:0000313" key="2">
    <source>
        <dbReference type="Proteomes" id="UP000001823"/>
    </source>
</evidence>
<proteinExistence type="predicted"/>
<dbReference type="EMBL" id="CP000246">
    <property type="protein sequence ID" value="ABG84180.1"/>
    <property type="molecule type" value="Genomic_DNA"/>
</dbReference>
<gene>
    <name evidence="1" type="ordered locus">CPF_0271</name>
</gene>
<dbReference type="Proteomes" id="UP000001823">
    <property type="component" value="Chromosome"/>
</dbReference>
<dbReference type="KEGG" id="cpf:CPF_0271"/>
<dbReference type="GeneID" id="93003395"/>
<keyword evidence="2" id="KW-1185">Reference proteome</keyword>
<name>A0A0H2YTT5_CLOP1</name>
<dbReference type="AlphaFoldDB" id="A0A0H2YTT5"/>